<dbReference type="Gene3D" id="3.30.40.10">
    <property type="entry name" value="Zinc/RING finger domain, C3HC4 (zinc finger)"/>
    <property type="match status" value="1"/>
</dbReference>
<feature type="compositionally biased region" description="Polar residues" evidence="5">
    <location>
        <begin position="25"/>
        <end position="42"/>
    </location>
</feature>
<keyword evidence="2 4" id="KW-0863">Zinc-finger</keyword>
<reference evidence="7 8" key="1">
    <citation type="submission" date="2024-01" db="EMBL/GenBank/DDBJ databases">
        <title>A draft genome for the cacao thread blight pathogen Marasmiellus scandens.</title>
        <authorList>
            <person name="Baruah I.K."/>
            <person name="Leung J."/>
            <person name="Bukari Y."/>
            <person name="Amoako-Attah I."/>
            <person name="Meinhardt L.W."/>
            <person name="Bailey B.A."/>
            <person name="Cohen S.P."/>
        </authorList>
    </citation>
    <scope>NUCLEOTIDE SEQUENCE [LARGE SCALE GENOMIC DNA]</scope>
    <source>
        <strain evidence="7 8">GH-19</strain>
    </source>
</reference>
<keyword evidence="3" id="KW-0862">Zinc</keyword>
<evidence type="ECO:0000259" key="6">
    <source>
        <dbReference type="PROSITE" id="PS50089"/>
    </source>
</evidence>
<feature type="region of interest" description="Disordered" evidence="5">
    <location>
        <begin position="25"/>
        <end position="81"/>
    </location>
</feature>
<feature type="compositionally biased region" description="Low complexity" evidence="5">
    <location>
        <begin position="224"/>
        <end position="236"/>
    </location>
</feature>
<sequence length="329" mass="34465">MDNSFYDFGLDSGFGEQFSDVWSQNEWGTMNNADAGPSTSHTGFAPGPRGVKRERSEGDELDGSSRKRFEDASDRQDTFDNEDSFESILNELMYPDQESISNDSVVYNAPTTSPQRTHSLAHILNDGALSTGIAPSSLVLSPSSSSAPAAVAPEPDPLPSRGKAKSKGKGKAKAASNVDSDIDVEALLSPDSDSEVQLIARTTLATVADAVSNDIEPRKDANLKSKAAASSSSSQPKPKPELDESTLLSSYTCPVCFSPPTNATLTPCGHICCGACLFSAVKSTIKRAGPLGVGPDGGPRCPVCRAIIPGWDGKGGGVIGLKMQAVFSF</sequence>
<organism evidence="7 8">
    <name type="scientific">Marasmiellus scandens</name>
    <dbReference type="NCBI Taxonomy" id="2682957"/>
    <lineage>
        <taxon>Eukaryota</taxon>
        <taxon>Fungi</taxon>
        <taxon>Dikarya</taxon>
        <taxon>Basidiomycota</taxon>
        <taxon>Agaricomycotina</taxon>
        <taxon>Agaricomycetes</taxon>
        <taxon>Agaricomycetidae</taxon>
        <taxon>Agaricales</taxon>
        <taxon>Marasmiineae</taxon>
        <taxon>Omphalotaceae</taxon>
        <taxon>Marasmiellus</taxon>
    </lineage>
</organism>
<proteinExistence type="predicted"/>
<feature type="region of interest" description="Disordered" evidence="5">
    <location>
        <begin position="218"/>
        <end position="244"/>
    </location>
</feature>
<gene>
    <name evidence="7" type="ORF">VKT23_016099</name>
</gene>
<feature type="compositionally biased region" description="Basic and acidic residues" evidence="5">
    <location>
        <begin position="51"/>
        <end position="78"/>
    </location>
</feature>
<dbReference type="EMBL" id="JBANRG010000058">
    <property type="protein sequence ID" value="KAK7442501.1"/>
    <property type="molecule type" value="Genomic_DNA"/>
</dbReference>
<dbReference type="Proteomes" id="UP001498398">
    <property type="component" value="Unassembled WGS sequence"/>
</dbReference>
<dbReference type="SMART" id="SM00184">
    <property type="entry name" value="RING"/>
    <property type="match status" value="1"/>
</dbReference>
<protein>
    <recommendedName>
        <fullName evidence="6">RING-type domain-containing protein</fullName>
    </recommendedName>
</protein>
<evidence type="ECO:0000256" key="5">
    <source>
        <dbReference type="SAM" id="MobiDB-lite"/>
    </source>
</evidence>
<keyword evidence="8" id="KW-1185">Reference proteome</keyword>
<evidence type="ECO:0000256" key="3">
    <source>
        <dbReference type="ARBA" id="ARBA00022833"/>
    </source>
</evidence>
<keyword evidence="1" id="KW-0479">Metal-binding</keyword>
<evidence type="ECO:0000256" key="4">
    <source>
        <dbReference type="PROSITE-ProRule" id="PRU00175"/>
    </source>
</evidence>
<feature type="compositionally biased region" description="Basic residues" evidence="5">
    <location>
        <begin position="162"/>
        <end position="172"/>
    </location>
</feature>
<feature type="compositionally biased region" description="Low complexity" evidence="5">
    <location>
        <begin position="139"/>
        <end position="153"/>
    </location>
</feature>
<dbReference type="InterPro" id="IPR049627">
    <property type="entry name" value="SLX8"/>
</dbReference>
<name>A0ABR1J0A0_9AGAR</name>
<dbReference type="InterPro" id="IPR013083">
    <property type="entry name" value="Znf_RING/FYVE/PHD"/>
</dbReference>
<dbReference type="SUPFAM" id="SSF57850">
    <property type="entry name" value="RING/U-box"/>
    <property type="match status" value="1"/>
</dbReference>
<feature type="region of interest" description="Disordered" evidence="5">
    <location>
        <begin position="139"/>
        <end position="176"/>
    </location>
</feature>
<evidence type="ECO:0000256" key="1">
    <source>
        <dbReference type="ARBA" id="ARBA00022723"/>
    </source>
</evidence>
<dbReference type="PROSITE" id="PS50089">
    <property type="entry name" value="ZF_RING_2"/>
    <property type="match status" value="1"/>
</dbReference>
<dbReference type="PANTHER" id="PTHR47094:SF1">
    <property type="entry name" value="RING-TYPE E3 UBIQUITIN TRANSFERASE"/>
    <property type="match status" value="1"/>
</dbReference>
<dbReference type="PANTHER" id="PTHR47094">
    <property type="entry name" value="ELFLESS, ISOFORM B"/>
    <property type="match status" value="1"/>
</dbReference>
<dbReference type="InterPro" id="IPR018957">
    <property type="entry name" value="Znf_C3HC4_RING-type"/>
</dbReference>
<comment type="caution">
    <text evidence="7">The sequence shown here is derived from an EMBL/GenBank/DDBJ whole genome shotgun (WGS) entry which is preliminary data.</text>
</comment>
<dbReference type="InterPro" id="IPR001841">
    <property type="entry name" value="Znf_RING"/>
</dbReference>
<evidence type="ECO:0000313" key="7">
    <source>
        <dbReference type="EMBL" id="KAK7442501.1"/>
    </source>
</evidence>
<accession>A0ABR1J0A0</accession>
<evidence type="ECO:0000313" key="8">
    <source>
        <dbReference type="Proteomes" id="UP001498398"/>
    </source>
</evidence>
<feature type="domain" description="RING-type" evidence="6">
    <location>
        <begin position="253"/>
        <end position="305"/>
    </location>
</feature>
<evidence type="ECO:0000256" key="2">
    <source>
        <dbReference type="ARBA" id="ARBA00022771"/>
    </source>
</evidence>
<dbReference type="Pfam" id="PF00097">
    <property type="entry name" value="zf-C3HC4"/>
    <property type="match status" value="1"/>
</dbReference>